<dbReference type="PANTHER" id="PTHR33359:SF1">
    <property type="entry name" value="MOLYBDOPTERIN SYNTHASE SULFUR CARRIER SUBUNIT"/>
    <property type="match status" value="1"/>
</dbReference>
<reference evidence="4 5" key="1">
    <citation type="submission" date="2018-03" db="EMBL/GenBank/DDBJ databases">
        <title>Alkalicoccus saliphilus sp. nov., isolated from a mineral pool.</title>
        <authorList>
            <person name="Zhao B."/>
        </authorList>
    </citation>
    <scope>NUCLEOTIDE SEQUENCE [LARGE SCALE GENOMIC DNA]</scope>
    <source>
        <strain evidence="4 5">6AG</strain>
    </source>
</reference>
<proteinExistence type="inferred from homology"/>
<accession>A0A2T4U3R7</accession>
<comment type="caution">
    <text evidence="4">The sequence shown here is derived from an EMBL/GenBank/DDBJ whole genome shotgun (WGS) entry which is preliminary data.</text>
</comment>
<comment type="similarity">
    <text evidence="2">Belongs to the MoaD family.</text>
</comment>
<evidence type="ECO:0000256" key="1">
    <source>
        <dbReference type="ARBA" id="ARBA00022741"/>
    </source>
</evidence>
<dbReference type="InterPro" id="IPR044672">
    <property type="entry name" value="MOCS2A"/>
</dbReference>
<sequence>MITIYFFAGMKEAAGTPQMTWEIEETTVKNIREKVKETYPQLHQAEFAMTAVNEEFAGNDETVRTGDTVAFIPPVSGG</sequence>
<dbReference type="PANTHER" id="PTHR33359">
    <property type="entry name" value="MOLYBDOPTERIN SYNTHASE SULFUR CARRIER SUBUNIT"/>
    <property type="match status" value="1"/>
</dbReference>
<dbReference type="UniPathway" id="UPA00344"/>
<keyword evidence="1" id="KW-0547">Nucleotide-binding</keyword>
<protein>
    <recommendedName>
        <fullName evidence="3">Molybdopterin synthase sulfur carrier subunit</fullName>
    </recommendedName>
</protein>
<evidence type="ECO:0000313" key="4">
    <source>
        <dbReference type="EMBL" id="PTL38047.1"/>
    </source>
</evidence>
<dbReference type="GO" id="GO:0006777">
    <property type="term" value="P:Mo-molybdopterin cofactor biosynthetic process"/>
    <property type="evidence" value="ECO:0007669"/>
    <property type="project" value="InterPro"/>
</dbReference>
<dbReference type="InterPro" id="IPR016155">
    <property type="entry name" value="Mopterin_synth/thiamin_S_b"/>
</dbReference>
<dbReference type="InterPro" id="IPR003749">
    <property type="entry name" value="ThiS/MoaD-like"/>
</dbReference>
<dbReference type="InterPro" id="IPR012675">
    <property type="entry name" value="Beta-grasp_dom_sf"/>
</dbReference>
<dbReference type="GO" id="GO:1990133">
    <property type="term" value="C:molybdopterin adenylyltransferase complex"/>
    <property type="evidence" value="ECO:0007669"/>
    <property type="project" value="TreeGrafter"/>
</dbReference>
<dbReference type="Pfam" id="PF02597">
    <property type="entry name" value="ThiS"/>
    <property type="match status" value="1"/>
</dbReference>
<evidence type="ECO:0000313" key="5">
    <source>
        <dbReference type="Proteomes" id="UP000240509"/>
    </source>
</evidence>
<gene>
    <name evidence="4" type="primary">moaD</name>
    <name evidence="4" type="ORF">C6Y45_13155</name>
</gene>
<dbReference type="NCBIfam" id="TIGR01682">
    <property type="entry name" value="moaD"/>
    <property type="match status" value="1"/>
</dbReference>
<dbReference type="Proteomes" id="UP000240509">
    <property type="component" value="Unassembled WGS sequence"/>
</dbReference>
<dbReference type="AlphaFoldDB" id="A0A2T4U3R7"/>
<dbReference type="CDD" id="cd00754">
    <property type="entry name" value="Ubl_MoaD"/>
    <property type="match status" value="1"/>
</dbReference>
<dbReference type="EMBL" id="PZJJ01000025">
    <property type="protein sequence ID" value="PTL38047.1"/>
    <property type="molecule type" value="Genomic_DNA"/>
</dbReference>
<dbReference type="OrthoDB" id="9801945at2"/>
<dbReference type="GO" id="GO:0000166">
    <property type="term" value="F:nucleotide binding"/>
    <property type="evidence" value="ECO:0007669"/>
    <property type="project" value="UniProtKB-KW"/>
</dbReference>
<dbReference type="SUPFAM" id="SSF54285">
    <property type="entry name" value="MoaD/ThiS"/>
    <property type="match status" value="1"/>
</dbReference>
<organism evidence="4 5">
    <name type="scientific">Alkalicoccus saliphilus</name>
    <dbReference type="NCBI Taxonomy" id="200989"/>
    <lineage>
        <taxon>Bacteria</taxon>
        <taxon>Bacillati</taxon>
        <taxon>Bacillota</taxon>
        <taxon>Bacilli</taxon>
        <taxon>Bacillales</taxon>
        <taxon>Bacillaceae</taxon>
        <taxon>Alkalicoccus</taxon>
    </lineage>
</organism>
<evidence type="ECO:0000256" key="3">
    <source>
        <dbReference type="ARBA" id="ARBA00024247"/>
    </source>
</evidence>
<dbReference type="Gene3D" id="3.10.20.30">
    <property type="match status" value="1"/>
</dbReference>
<evidence type="ECO:0000256" key="2">
    <source>
        <dbReference type="ARBA" id="ARBA00024200"/>
    </source>
</evidence>
<dbReference type="RefSeq" id="WP_107585692.1">
    <property type="nucleotide sequence ID" value="NZ_PZJJ01000025.1"/>
</dbReference>
<keyword evidence="5" id="KW-1185">Reference proteome</keyword>
<name>A0A2T4U3R7_9BACI</name>